<sequence>MDKFGIITALVITAIFVGIVGMLPAIETNEPKTPQKTAIIKQGDDTAPVPFRVKIEITDQIHGTPGQVVRGGVDCVPGNDVEVEVEIWGGLRGNSVLGEAYCDNTKVVQGITAIDPGTGNKATNSGQGTQTTGETGCTFGTIMGGQQFPSQWKVVCTFK</sequence>
<reference evidence="2 3" key="1">
    <citation type="submission" date="2014-06" db="EMBL/GenBank/DDBJ databases">
        <authorList>
            <person name="Ngugi D.K."/>
            <person name="Blom J."/>
            <person name="Alam I."/>
            <person name="Rashid M."/>
            <person name="Ba Alawi W."/>
            <person name="Zhang G."/>
            <person name="Hikmawan T."/>
            <person name="Guan Y."/>
            <person name="Antunes A."/>
            <person name="Siam R."/>
            <person name="ElDorry H."/>
            <person name="Bajic V."/>
            <person name="Stingl U."/>
        </authorList>
    </citation>
    <scope>NUCLEOTIDE SEQUENCE [LARGE SCALE GENOMIC DNA]</scope>
    <source>
        <strain evidence="2">SCGC AAA799-N04</strain>
    </source>
</reference>
<protein>
    <submittedName>
        <fullName evidence="2">Uncharacterized protein</fullName>
    </submittedName>
</protein>
<keyword evidence="1" id="KW-1133">Transmembrane helix</keyword>
<organism evidence="2 3">
    <name type="scientific">Marine Group I thaumarchaeote SCGC AAA799-N04</name>
    <dbReference type="NCBI Taxonomy" id="1502293"/>
    <lineage>
        <taxon>Archaea</taxon>
        <taxon>Nitrososphaerota</taxon>
        <taxon>Marine Group I</taxon>
    </lineage>
</organism>
<keyword evidence="3" id="KW-1185">Reference proteome</keyword>
<feature type="transmembrane region" description="Helical" evidence="1">
    <location>
        <begin position="6"/>
        <end position="26"/>
    </location>
</feature>
<accession>A0A081RNV5</accession>
<comment type="caution">
    <text evidence="2">The sequence shown here is derived from an EMBL/GenBank/DDBJ whole genome shotgun (WGS) entry which is preliminary data.</text>
</comment>
<dbReference type="Proteomes" id="UP000028059">
    <property type="component" value="Unassembled WGS sequence"/>
</dbReference>
<gene>
    <name evidence="2" type="ORF">AAA799N04_00548</name>
</gene>
<proteinExistence type="predicted"/>
<keyword evidence="1" id="KW-0472">Membrane</keyword>
<dbReference type="EMBL" id="JOKN01000007">
    <property type="protein sequence ID" value="KEQ56878.1"/>
    <property type="molecule type" value="Genomic_DNA"/>
</dbReference>
<evidence type="ECO:0000313" key="3">
    <source>
        <dbReference type="Proteomes" id="UP000028059"/>
    </source>
</evidence>
<keyword evidence="1" id="KW-0812">Transmembrane</keyword>
<dbReference type="AlphaFoldDB" id="A0A081RNV5"/>
<evidence type="ECO:0000256" key="1">
    <source>
        <dbReference type="SAM" id="Phobius"/>
    </source>
</evidence>
<evidence type="ECO:0000313" key="2">
    <source>
        <dbReference type="EMBL" id="KEQ56878.1"/>
    </source>
</evidence>
<name>A0A081RNV5_9ARCH</name>